<dbReference type="Proteomes" id="UP000229504">
    <property type="component" value="Unassembled WGS sequence"/>
</dbReference>
<keyword evidence="1" id="KW-0732">Signal</keyword>
<dbReference type="Gene3D" id="1.20.1270.180">
    <property type="match status" value="1"/>
</dbReference>
<feature type="chain" id="PRO_5013868778" description="Lysozyme inhibitor LprI-like N-terminal domain-containing protein" evidence="1">
    <location>
        <begin position="18"/>
        <end position="242"/>
    </location>
</feature>
<dbReference type="AlphaFoldDB" id="A0A2G5FFP7"/>
<evidence type="ECO:0000313" key="4">
    <source>
        <dbReference type="Proteomes" id="UP000229504"/>
    </source>
</evidence>
<gene>
    <name evidence="3" type="ORF">CDO35_18665</name>
</gene>
<sequence>MRMPVLLALCLSPLVAAAEGTLTATVVHADFSQAPEVRLLVRVLDEAFGTDQESIVSKCPVAREPGERLAPNSCLEVSIDEGSGPQQPIYQTLLAKPERASDPIYLELVYRTQLQPHHDDFYSRPTARLRVETNGFYNWNAEMPLALPQNVMALGGISALVLGDADALLNAAYRERQRQLSDEAGTALRQAQRNWIAMRDAECKPYGEDQPYSVFGEFSYDCMVRLTLDRARQLAVVRGDQS</sequence>
<organism evidence="3 4">
    <name type="scientific">Pseudomonas sediminis</name>
    <dbReference type="NCBI Taxonomy" id="1691904"/>
    <lineage>
        <taxon>Bacteria</taxon>
        <taxon>Pseudomonadati</taxon>
        <taxon>Pseudomonadota</taxon>
        <taxon>Gammaproteobacteria</taxon>
        <taxon>Pseudomonadales</taxon>
        <taxon>Pseudomonadaceae</taxon>
        <taxon>Pseudomonas</taxon>
    </lineage>
</organism>
<accession>A0A2G5FFP7</accession>
<feature type="domain" description="Lysozyme inhibitor LprI-like N-terminal" evidence="2">
    <location>
        <begin position="163"/>
        <end position="234"/>
    </location>
</feature>
<feature type="signal peptide" evidence="1">
    <location>
        <begin position="1"/>
        <end position="17"/>
    </location>
</feature>
<reference evidence="4" key="1">
    <citation type="submission" date="2017-06" db="EMBL/GenBank/DDBJ databases">
        <authorList>
            <person name="Rastogi G."/>
            <person name="Vaishampayan P."/>
            <person name="Seuylemezian A."/>
        </authorList>
    </citation>
    <scope>NUCLEOTIDE SEQUENCE [LARGE SCALE GENOMIC DNA]</scope>
    <source>
        <strain evidence="4">PI11</strain>
    </source>
</reference>
<dbReference type="EMBL" id="NIQU01000008">
    <property type="protein sequence ID" value="PIA66814.1"/>
    <property type="molecule type" value="Genomic_DNA"/>
</dbReference>
<proteinExistence type="predicted"/>
<comment type="caution">
    <text evidence="3">The sequence shown here is derived from an EMBL/GenBank/DDBJ whole genome shotgun (WGS) entry which is preliminary data.</text>
</comment>
<protein>
    <recommendedName>
        <fullName evidence="2">Lysozyme inhibitor LprI-like N-terminal domain-containing protein</fullName>
    </recommendedName>
</protein>
<dbReference type="RefSeq" id="WP_099526162.1">
    <property type="nucleotide sequence ID" value="NZ_NIQU01000008.1"/>
</dbReference>
<evidence type="ECO:0000259" key="2">
    <source>
        <dbReference type="Pfam" id="PF07007"/>
    </source>
</evidence>
<evidence type="ECO:0000256" key="1">
    <source>
        <dbReference type="SAM" id="SignalP"/>
    </source>
</evidence>
<name>A0A2G5FFP7_9PSED</name>
<dbReference type="InterPro" id="IPR009739">
    <property type="entry name" value="LprI-like_N"/>
</dbReference>
<evidence type="ECO:0000313" key="3">
    <source>
        <dbReference type="EMBL" id="PIA66814.1"/>
    </source>
</evidence>
<dbReference type="Pfam" id="PF07007">
    <property type="entry name" value="LprI"/>
    <property type="match status" value="1"/>
</dbReference>